<protein>
    <submittedName>
        <fullName evidence="2">Uncharacterized protein</fullName>
    </submittedName>
</protein>
<dbReference type="AlphaFoldDB" id="X1QPD0"/>
<evidence type="ECO:0000313" key="2">
    <source>
        <dbReference type="EMBL" id="GAI56646.1"/>
    </source>
</evidence>
<gene>
    <name evidence="2" type="ORF">S06H3_58694</name>
</gene>
<feature type="non-terminal residue" evidence="2">
    <location>
        <position position="44"/>
    </location>
</feature>
<evidence type="ECO:0000256" key="1">
    <source>
        <dbReference type="SAM" id="Phobius"/>
    </source>
</evidence>
<comment type="caution">
    <text evidence="2">The sequence shown here is derived from an EMBL/GenBank/DDBJ whole genome shotgun (WGS) entry which is preliminary data.</text>
</comment>
<name>X1QPD0_9ZZZZ</name>
<keyword evidence="1" id="KW-1133">Transmembrane helix</keyword>
<organism evidence="2">
    <name type="scientific">marine sediment metagenome</name>
    <dbReference type="NCBI Taxonomy" id="412755"/>
    <lineage>
        <taxon>unclassified sequences</taxon>
        <taxon>metagenomes</taxon>
        <taxon>ecological metagenomes</taxon>
    </lineage>
</organism>
<proteinExistence type="predicted"/>
<accession>X1QPD0</accession>
<dbReference type="EMBL" id="BARV01038031">
    <property type="protein sequence ID" value="GAI56646.1"/>
    <property type="molecule type" value="Genomic_DNA"/>
</dbReference>
<keyword evidence="1" id="KW-0812">Transmembrane</keyword>
<reference evidence="2" key="1">
    <citation type="journal article" date="2014" name="Front. Microbiol.">
        <title>High frequency of phylogenetically diverse reductive dehalogenase-homologous genes in deep subseafloor sedimentary metagenomes.</title>
        <authorList>
            <person name="Kawai M."/>
            <person name="Futagami T."/>
            <person name="Toyoda A."/>
            <person name="Takaki Y."/>
            <person name="Nishi S."/>
            <person name="Hori S."/>
            <person name="Arai W."/>
            <person name="Tsubouchi T."/>
            <person name="Morono Y."/>
            <person name="Uchiyama I."/>
            <person name="Ito T."/>
            <person name="Fujiyama A."/>
            <person name="Inagaki F."/>
            <person name="Takami H."/>
        </authorList>
    </citation>
    <scope>NUCLEOTIDE SEQUENCE</scope>
    <source>
        <strain evidence="2">Expedition CK06-06</strain>
    </source>
</reference>
<feature type="transmembrane region" description="Helical" evidence="1">
    <location>
        <begin position="6"/>
        <end position="27"/>
    </location>
</feature>
<keyword evidence="1" id="KW-0472">Membrane</keyword>
<sequence>MRKNLFLYLTLACFFGLIAIFIVDGYLGIYDTIYVTAGEQEERV</sequence>